<dbReference type="Proteomes" id="UP000070620">
    <property type="component" value="Unassembled WGS sequence"/>
</dbReference>
<dbReference type="PANTHER" id="PTHR35807">
    <property type="entry name" value="TRANSCRIPTIONAL REGULATOR REDD-RELATED"/>
    <property type="match status" value="1"/>
</dbReference>
<dbReference type="InterPro" id="IPR051677">
    <property type="entry name" value="AfsR-DnrI-RedD_regulator"/>
</dbReference>
<keyword evidence="9" id="KW-1185">Reference proteome</keyword>
<evidence type="ECO:0000259" key="7">
    <source>
        <dbReference type="PROSITE" id="PS51755"/>
    </source>
</evidence>
<dbReference type="Gene3D" id="1.10.10.10">
    <property type="entry name" value="Winged helix-like DNA-binding domain superfamily/Winged helix DNA-binding domain"/>
    <property type="match status" value="1"/>
</dbReference>
<dbReference type="InterPro" id="IPR016032">
    <property type="entry name" value="Sig_transdc_resp-reg_C-effctor"/>
</dbReference>
<dbReference type="InterPro" id="IPR036388">
    <property type="entry name" value="WH-like_DNA-bd_sf"/>
</dbReference>
<dbReference type="Gene3D" id="3.40.50.300">
    <property type="entry name" value="P-loop containing nucleotide triphosphate hydrolases"/>
    <property type="match status" value="1"/>
</dbReference>
<dbReference type="SMART" id="SM00028">
    <property type="entry name" value="TPR"/>
    <property type="match status" value="5"/>
</dbReference>
<comment type="caution">
    <text evidence="8">The sequence shown here is derived from an EMBL/GenBank/DDBJ whole genome shotgun (WGS) entry which is preliminary data.</text>
</comment>
<dbReference type="CDD" id="cd15831">
    <property type="entry name" value="BTAD"/>
    <property type="match status" value="1"/>
</dbReference>
<dbReference type="SMART" id="SM00862">
    <property type="entry name" value="Trans_reg_C"/>
    <property type="match status" value="1"/>
</dbReference>
<evidence type="ECO:0000256" key="6">
    <source>
        <dbReference type="SAM" id="MobiDB-lite"/>
    </source>
</evidence>
<dbReference type="SMART" id="SM01043">
    <property type="entry name" value="BTAD"/>
    <property type="match status" value="1"/>
</dbReference>
<feature type="compositionally biased region" description="Basic and acidic residues" evidence="6">
    <location>
        <begin position="959"/>
        <end position="984"/>
    </location>
</feature>
<dbReference type="SUPFAM" id="SSF46894">
    <property type="entry name" value="C-terminal effector domain of the bipartite response regulators"/>
    <property type="match status" value="1"/>
</dbReference>
<dbReference type="PRINTS" id="PR00364">
    <property type="entry name" value="DISEASERSIST"/>
</dbReference>
<evidence type="ECO:0000313" key="9">
    <source>
        <dbReference type="Proteomes" id="UP000070620"/>
    </source>
</evidence>
<dbReference type="Pfam" id="PF13424">
    <property type="entry name" value="TPR_12"/>
    <property type="match status" value="2"/>
</dbReference>
<evidence type="ECO:0000256" key="3">
    <source>
        <dbReference type="ARBA" id="ARBA00023125"/>
    </source>
</evidence>
<dbReference type="OrthoDB" id="7628974at2"/>
<evidence type="ECO:0000256" key="1">
    <source>
        <dbReference type="ARBA" id="ARBA00005820"/>
    </source>
</evidence>
<dbReference type="InterPro" id="IPR019734">
    <property type="entry name" value="TPR_rpt"/>
</dbReference>
<sequence>METSGIATRECGLLVIQVLGPTRLWRDGTEIDLGPTGRRTVFGLLVLAGGRPLLGSRIVDVVWGEQAPPSAANVIQTHVKHLRRLLEPGRRAHTPSTVLPFAGGGYALRLPAGAVDLDRFHDLLAAAAEADRHGDRRGVAAQLADALDMWQGAPFADVPALAGHPIVRSLLDERRAAVARYADVMLAMGSGDRALPVLREEAAAHPLDEAVQARLILAYNAIGRRAEALTAYDVARRHLAEELGVGPGPDLVAAYLRVLDDEAPAPPVDGLAGTAPTAPPVNQLPAEAAGFTGREAELSALDELIGDQATAIRIGVVCGTAGVGKTTLAVRWAHRRRDRFPDGQLHLDLRGYDVRRPVSARSALGHLLESLGVPAADIPTDLDRRAARYRAETAGRRLLILLDNAASVDQVRPLIPGTGAATVIITSRDSLAGLVALHGARRLMLDLLSAPEALVLLRSLVGVRVDQEPEASAALARQCARLPLALRVAAELAAFRPAEPLASLVSELADRQRRLRLLDPGGDVRAAVRVVFSWSYRQLPAEVARLFRHLGLHPGPSFDRDAAAALAAMTRTDAAPHLELLARKHLIRAESPGRYVMHDLLRAYAAELAADDDPGGAIDRLHDHLLATAAAAMDRLHPADRAHRPAVARAQSFPDATAARAWLDAELPGLVATAAAGLEHDRPQFTTDLAATLYRHLEGGGYTHAEALHGYALEAARHSGDPARHGVALTNVGAVHRLLGRYELAETHLSEAVAILDRCGDQLGAARALSNLGIVHERLGRADAAAHQQAALAAYRRAGDRYGEASTLVNLGNANTRPGHLDEAYDQLLRSAALFRESGAEVGAASALTNLGDVCTSLGRRDEAARHLSAARHIFRTAGHAYGEAVALTNLGRVHGSRGDHARAIGDLTVAIRILRSIGHRYGEASALNILGDVLTAVGRTTEAAARHSVALAIATSTGDHDEQEHAHEGIARAQREAVRATGG</sequence>
<dbReference type="InterPro" id="IPR005158">
    <property type="entry name" value="BTAD"/>
</dbReference>
<dbReference type="InterPro" id="IPR027417">
    <property type="entry name" value="P-loop_NTPase"/>
</dbReference>
<dbReference type="Pfam" id="PF03704">
    <property type="entry name" value="BTAD"/>
    <property type="match status" value="1"/>
</dbReference>
<keyword evidence="4" id="KW-0804">Transcription</keyword>
<proteinExistence type="inferred from homology"/>
<comment type="similarity">
    <text evidence="1">Belongs to the AfsR/DnrI/RedD regulatory family.</text>
</comment>
<feature type="DNA-binding region" description="OmpR/PhoB-type" evidence="5">
    <location>
        <begin position="4"/>
        <end position="110"/>
    </location>
</feature>
<gene>
    <name evidence="8" type="ORF">AWW66_12370</name>
</gene>
<dbReference type="PROSITE" id="PS51755">
    <property type="entry name" value="OMPR_PHOB"/>
    <property type="match status" value="1"/>
</dbReference>
<dbReference type="SUPFAM" id="SSF48452">
    <property type="entry name" value="TPR-like"/>
    <property type="match status" value="3"/>
</dbReference>
<dbReference type="InterPro" id="IPR001867">
    <property type="entry name" value="OmpR/PhoB-type_DNA-bd"/>
</dbReference>
<dbReference type="GO" id="GO:0000160">
    <property type="term" value="P:phosphorelay signal transduction system"/>
    <property type="evidence" value="ECO:0007669"/>
    <property type="project" value="InterPro"/>
</dbReference>
<dbReference type="InterPro" id="IPR011990">
    <property type="entry name" value="TPR-like_helical_dom_sf"/>
</dbReference>
<protein>
    <recommendedName>
        <fullName evidence="7">OmpR/PhoB-type domain-containing protein</fullName>
    </recommendedName>
</protein>
<keyword evidence="2" id="KW-0805">Transcription regulation</keyword>
<dbReference type="GO" id="GO:0006355">
    <property type="term" value="P:regulation of DNA-templated transcription"/>
    <property type="evidence" value="ECO:0007669"/>
    <property type="project" value="InterPro"/>
</dbReference>
<evidence type="ECO:0000256" key="5">
    <source>
        <dbReference type="PROSITE-ProRule" id="PRU01091"/>
    </source>
</evidence>
<feature type="domain" description="OmpR/PhoB-type" evidence="7">
    <location>
        <begin position="4"/>
        <end position="110"/>
    </location>
</feature>
<dbReference type="PANTHER" id="PTHR35807:SF1">
    <property type="entry name" value="TRANSCRIPTIONAL REGULATOR REDD"/>
    <property type="match status" value="1"/>
</dbReference>
<dbReference type="AlphaFoldDB" id="A0A136PTL1"/>
<dbReference type="GO" id="GO:0003677">
    <property type="term" value="F:DNA binding"/>
    <property type="evidence" value="ECO:0007669"/>
    <property type="project" value="UniProtKB-UniRule"/>
</dbReference>
<name>A0A136PTL1_9ACTN</name>
<dbReference type="SUPFAM" id="SSF52540">
    <property type="entry name" value="P-loop containing nucleoside triphosphate hydrolases"/>
    <property type="match status" value="1"/>
</dbReference>
<dbReference type="Gene3D" id="1.25.40.10">
    <property type="entry name" value="Tetratricopeptide repeat domain"/>
    <property type="match status" value="3"/>
</dbReference>
<feature type="region of interest" description="Disordered" evidence="6">
    <location>
        <begin position="958"/>
        <end position="984"/>
    </location>
</feature>
<reference evidence="8 9" key="1">
    <citation type="submission" date="2016-01" db="EMBL/GenBank/DDBJ databases">
        <title>Whole genome sequence and analysis of Micromonospora rosaria DSM 803, which can produce antibacterial substance rosamicin.</title>
        <authorList>
            <person name="Yang H."/>
            <person name="He X."/>
            <person name="Zhu D."/>
        </authorList>
    </citation>
    <scope>NUCLEOTIDE SEQUENCE [LARGE SCALE GENOMIC DNA]</scope>
    <source>
        <strain evidence="8 9">DSM 803</strain>
    </source>
</reference>
<evidence type="ECO:0000256" key="4">
    <source>
        <dbReference type="ARBA" id="ARBA00023163"/>
    </source>
</evidence>
<accession>A0A136PTL1</accession>
<dbReference type="Pfam" id="PF00486">
    <property type="entry name" value="Trans_reg_C"/>
    <property type="match status" value="1"/>
</dbReference>
<keyword evidence="3 5" id="KW-0238">DNA-binding</keyword>
<evidence type="ECO:0000313" key="8">
    <source>
        <dbReference type="EMBL" id="KXK61705.1"/>
    </source>
</evidence>
<organism evidence="8 9">
    <name type="scientific">Micromonospora rosaria</name>
    <dbReference type="NCBI Taxonomy" id="47874"/>
    <lineage>
        <taxon>Bacteria</taxon>
        <taxon>Bacillati</taxon>
        <taxon>Actinomycetota</taxon>
        <taxon>Actinomycetes</taxon>
        <taxon>Micromonosporales</taxon>
        <taxon>Micromonosporaceae</taxon>
        <taxon>Micromonospora</taxon>
    </lineage>
</organism>
<evidence type="ECO:0000256" key="2">
    <source>
        <dbReference type="ARBA" id="ARBA00023015"/>
    </source>
</evidence>
<dbReference type="EMBL" id="LRQV01000035">
    <property type="protein sequence ID" value="KXK61705.1"/>
    <property type="molecule type" value="Genomic_DNA"/>
</dbReference>